<dbReference type="CDD" id="cd04590">
    <property type="entry name" value="CBS_pair_CorC_HlyC_assoc"/>
    <property type="match status" value="1"/>
</dbReference>
<dbReference type="PROSITE" id="PS51846">
    <property type="entry name" value="CNNM"/>
    <property type="match status" value="1"/>
</dbReference>
<evidence type="ECO:0000256" key="7">
    <source>
        <dbReference type="PROSITE-ProRule" id="PRU01193"/>
    </source>
</evidence>
<keyword evidence="11" id="KW-1185">Reference proteome</keyword>
<evidence type="ECO:0000256" key="3">
    <source>
        <dbReference type="ARBA" id="ARBA00022692"/>
    </source>
</evidence>
<evidence type="ECO:0000256" key="4">
    <source>
        <dbReference type="ARBA" id="ARBA00022737"/>
    </source>
</evidence>
<keyword evidence="3 7" id="KW-0812">Transmembrane</keyword>
<dbReference type="InterPro" id="IPR051676">
    <property type="entry name" value="UPF0053_domain"/>
</dbReference>
<dbReference type="EMBL" id="CP053564">
    <property type="protein sequence ID" value="QJY48691.1"/>
    <property type="molecule type" value="Genomic_DNA"/>
</dbReference>
<keyword evidence="6 7" id="KW-0472">Membrane</keyword>
<evidence type="ECO:0000256" key="5">
    <source>
        <dbReference type="ARBA" id="ARBA00022989"/>
    </source>
</evidence>
<keyword evidence="5 7" id="KW-1133">Transmembrane helix</keyword>
<dbReference type="Gene3D" id="3.10.580.10">
    <property type="entry name" value="CBS-domain"/>
    <property type="match status" value="1"/>
</dbReference>
<dbReference type="AlphaFoldDB" id="A0A6M6JQX9"/>
<feature type="transmembrane region" description="Helical" evidence="8">
    <location>
        <begin position="99"/>
        <end position="120"/>
    </location>
</feature>
<organism evidence="10 11">
    <name type="scientific">Pseudonocardia broussonetiae</name>
    <dbReference type="NCBI Taxonomy" id="2736640"/>
    <lineage>
        <taxon>Bacteria</taxon>
        <taxon>Bacillati</taxon>
        <taxon>Actinomycetota</taxon>
        <taxon>Actinomycetes</taxon>
        <taxon>Pseudonocardiales</taxon>
        <taxon>Pseudonocardiaceae</taxon>
        <taxon>Pseudonocardia</taxon>
    </lineage>
</organism>
<dbReference type="InterPro" id="IPR002550">
    <property type="entry name" value="CNNM"/>
</dbReference>
<dbReference type="Pfam" id="PF00571">
    <property type="entry name" value="CBS"/>
    <property type="match status" value="1"/>
</dbReference>
<dbReference type="KEGG" id="pbro:HOP40_25305"/>
<reference evidence="10 11" key="1">
    <citation type="submission" date="2020-05" db="EMBL/GenBank/DDBJ databases">
        <authorList>
            <person name="Mo P."/>
        </authorList>
    </citation>
    <scope>NUCLEOTIDE SEQUENCE [LARGE SCALE GENOMIC DNA]</scope>
    <source>
        <strain evidence="10 11">Gen01</strain>
    </source>
</reference>
<feature type="transmembrane region" description="Helical" evidence="8">
    <location>
        <begin position="6"/>
        <end position="29"/>
    </location>
</feature>
<dbReference type="InterPro" id="IPR044751">
    <property type="entry name" value="Ion_transp-like_CBS"/>
</dbReference>
<evidence type="ECO:0000256" key="2">
    <source>
        <dbReference type="ARBA" id="ARBA00022475"/>
    </source>
</evidence>
<dbReference type="PANTHER" id="PTHR43099">
    <property type="entry name" value="UPF0053 PROTEIN YRKA"/>
    <property type="match status" value="1"/>
</dbReference>
<feature type="domain" description="CNNM transmembrane" evidence="9">
    <location>
        <begin position="1"/>
        <end position="203"/>
    </location>
</feature>
<proteinExistence type="predicted"/>
<dbReference type="InterPro" id="IPR000644">
    <property type="entry name" value="CBS_dom"/>
</dbReference>
<dbReference type="Proteomes" id="UP000505377">
    <property type="component" value="Chromosome"/>
</dbReference>
<dbReference type="InterPro" id="IPR046342">
    <property type="entry name" value="CBS_dom_sf"/>
</dbReference>
<accession>A0A6M6JQX9</accession>
<dbReference type="Pfam" id="PF01595">
    <property type="entry name" value="CNNM"/>
    <property type="match status" value="1"/>
</dbReference>
<evidence type="ECO:0000256" key="6">
    <source>
        <dbReference type="ARBA" id="ARBA00023136"/>
    </source>
</evidence>
<keyword evidence="2" id="KW-1003">Cell membrane</keyword>
<keyword evidence="4" id="KW-0677">Repeat</keyword>
<name>A0A6M6JQX9_9PSEU</name>
<dbReference type="RefSeq" id="WP_172162756.1">
    <property type="nucleotide sequence ID" value="NZ_CP053564.1"/>
</dbReference>
<evidence type="ECO:0000256" key="8">
    <source>
        <dbReference type="SAM" id="Phobius"/>
    </source>
</evidence>
<comment type="subcellular location">
    <subcellularLocation>
        <location evidence="1">Cell membrane</location>
        <topology evidence="1">Multi-pass membrane protein</topology>
    </subcellularLocation>
</comment>
<evidence type="ECO:0000313" key="11">
    <source>
        <dbReference type="Proteomes" id="UP000505377"/>
    </source>
</evidence>
<protein>
    <submittedName>
        <fullName evidence="10">HlyC/CorC family transporter</fullName>
    </submittedName>
</protein>
<evidence type="ECO:0000259" key="9">
    <source>
        <dbReference type="PROSITE" id="PS51846"/>
    </source>
</evidence>
<dbReference type="PANTHER" id="PTHR43099:SF5">
    <property type="entry name" value="HLYC_CORC FAMILY TRANSPORTER"/>
    <property type="match status" value="1"/>
</dbReference>
<dbReference type="GO" id="GO:0005886">
    <property type="term" value="C:plasma membrane"/>
    <property type="evidence" value="ECO:0007669"/>
    <property type="project" value="UniProtKB-SubCell"/>
</dbReference>
<dbReference type="SUPFAM" id="SSF54631">
    <property type="entry name" value="CBS-domain pair"/>
    <property type="match status" value="1"/>
</dbReference>
<evidence type="ECO:0000256" key="1">
    <source>
        <dbReference type="ARBA" id="ARBA00004651"/>
    </source>
</evidence>
<gene>
    <name evidence="10" type="ORF">HOP40_25305</name>
</gene>
<sequence>MGSDVLALVAAVLLLAGNAFFVGAEFALVSARRDRLESMADSGQNAAAVVLRAHADLSRMLAASQLGITICSLLLGRLGEPAVAHLIEVPLAFVGLPEAVLHPIAFAVSLAVVVVAHMVLGEMVPKNIAIAGPEAAALVLVPPFLVFTTAARPLIAFFNFLANGVLRLVGVEPRDELEAAFTSGELADLITESRREGLLDDAETSRLTRTLRSAQATVADVVIATGDLVTLGPRPVVGDVAREVARTGFSRFPLRAADGRLTGYLHVKDILDLADDEDAAVPPARIRALPEVPVGARLDEALAVLRRHRAHLGRAVGPGGATAGLVTMEDLIERYVGDVRDATHARSPAPGGTRPAG</sequence>
<evidence type="ECO:0000313" key="10">
    <source>
        <dbReference type="EMBL" id="QJY48691.1"/>
    </source>
</evidence>